<dbReference type="EMBL" id="CM001436">
    <property type="protein sequence ID" value="EHQ35368.1"/>
    <property type="molecule type" value="Genomic_DNA"/>
</dbReference>
<dbReference type="HOGENOM" id="CLU_1965570_0_0_2"/>
<keyword evidence="1" id="KW-1133">Transmembrane helix</keyword>
<dbReference type="Proteomes" id="UP000005741">
    <property type="component" value="Chromosome"/>
</dbReference>
<proteinExistence type="predicted"/>
<sequence length="127" mass="14072">MKYLTFYMVSVMSDNNINEKGSVLADLPSPRTKHPLKISESIDRCRKLKSKFHPVKTPAVILGMSGAALVAVPAAAAHLAGFTCWIIANGLWVWHGTKVKDFYIMLLFVFYLVTAFMGIMGLLPEVI</sequence>
<evidence type="ECO:0000256" key="1">
    <source>
        <dbReference type="SAM" id="Phobius"/>
    </source>
</evidence>
<dbReference type="STRING" id="937775.Metlim_1259"/>
<dbReference type="AlphaFoldDB" id="H1Z1A1"/>
<evidence type="ECO:0000313" key="3">
    <source>
        <dbReference type="Proteomes" id="UP000005741"/>
    </source>
</evidence>
<evidence type="ECO:0000313" key="2">
    <source>
        <dbReference type="EMBL" id="EHQ35368.1"/>
    </source>
</evidence>
<keyword evidence="1" id="KW-0472">Membrane</keyword>
<protein>
    <submittedName>
        <fullName evidence="2">Uncharacterized protein</fullName>
    </submittedName>
</protein>
<keyword evidence="3" id="KW-1185">Reference proteome</keyword>
<gene>
    <name evidence="2" type="ORF">Metlim_1259</name>
</gene>
<accession>H1Z1A1</accession>
<keyword evidence="1" id="KW-0812">Transmembrane</keyword>
<name>H1Z1A1_9EURY</name>
<dbReference type="InParanoid" id="H1Z1A1"/>
<feature type="transmembrane region" description="Helical" evidence="1">
    <location>
        <begin position="59"/>
        <end position="82"/>
    </location>
</feature>
<feature type="transmembrane region" description="Helical" evidence="1">
    <location>
        <begin position="102"/>
        <end position="123"/>
    </location>
</feature>
<reference evidence="2 3" key="1">
    <citation type="submission" date="2011-10" db="EMBL/GenBank/DDBJ databases">
        <title>The Improved High-Quality Draft genome of Methanoplanus limicola DSM 2279.</title>
        <authorList>
            <consortium name="US DOE Joint Genome Institute (JGI-PGF)"/>
            <person name="Lucas S."/>
            <person name="Copeland A."/>
            <person name="Lapidus A."/>
            <person name="Glavina del Rio T."/>
            <person name="Dalin E."/>
            <person name="Tice H."/>
            <person name="Bruce D."/>
            <person name="Goodwin L."/>
            <person name="Pitluck S."/>
            <person name="Peters L."/>
            <person name="Mikhailova N."/>
            <person name="Lu M."/>
            <person name="Kyrpides N."/>
            <person name="Mavromatis K."/>
            <person name="Ivanova N."/>
            <person name="Markowitz V."/>
            <person name="Cheng J.-F."/>
            <person name="Hugenholtz P."/>
            <person name="Woyke T."/>
            <person name="Wu D."/>
            <person name="Wirth R."/>
            <person name="Brambilla E.-M."/>
            <person name="Klenk H.-P."/>
            <person name="Eisen J.A."/>
        </authorList>
    </citation>
    <scope>NUCLEOTIDE SEQUENCE [LARGE SCALE GENOMIC DNA]</scope>
    <source>
        <strain evidence="2 3">DSM 2279</strain>
    </source>
</reference>
<organism evidence="2 3">
    <name type="scientific">Methanoplanus limicola DSM 2279</name>
    <dbReference type="NCBI Taxonomy" id="937775"/>
    <lineage>
        <taxon>Archaea</taxon>
        <taxon>Methanobacteriati</taxon>
        <taxon>Methanobacteriota</taxon>
        <taxon>Stenosarchaea group</taxon>
        <taxon>Methanomicrobia</taxon>
        <taxon>Methanomicrobiales</taxon>
        <taxon>Methanomicrobiaceae</taxon>
        <taxon>Methanoplanus</taxon>
    </lineage>
</organism>